<evidence type="ECO:0000256" key="1">
    <source>
        <dbReference type="ARBA" id="ARBA00004141"/>
    </source>
</evidence>
<comment type="subcellular location">
    <subcellularLocation>
        <location evidence="1">Membrane</location>
        <topology evidence="1">Multi-pass membrane protein</topology>
    </subcellularLocation>
</comment>
<dbReference type="Proteomes" id="UP000007800">
    <property type="component" value="Unassembled WGS sequence"/>
</dbReference>
<dbReference type="GeneID" id="9055382"/>
<evidence type="ECO:0000313" key="8">
    <source>
        <dbReference type="Proteomes" id="UP000007800"/>
    </source>
</evidence>
<keyword evidence="8" id="KW-1185">Reference proteome</keyword>
<dbReference type="GO" id="GO:0005783">
    <property type="term" value="C:endoplasmic reticulum"/>
    <property type="evidence" value="ECO:0007669"/>
    <property type="project" value="GOC"/>
</dbReference>
<dbReference type="PANTHER" id="PTHR10743:SF0">
    <property type="entry name" value="PROTEIN RER1"/>
    <property type="match status" value="1"/>
</dbReference>
<dbReference type="RefSeq" id="XP_002769596.1">
    <property type="nucleotide sequence ID" value="XM_002769550.1"/>
</dbReference>
<name>C5LLU2_PERM5</name>
<comment type="similarity">
    <text evidence="2">Belongs to the RER1 family.</text>
</comment>
<dbReference type="EMBL" id="GG683299">
    <property type="protein sequence ID" value="EER02314.1"/>
    <property type="molecule type" value="Genomic_DNA"/>
</dbReference>
<dbReference type="AlphaFoldDB" id="C5LLU2"/>
<reference evidence="7 8" key="1">
    <citation type="submission" date="2008-07" db="EMBL/GenBank/DDBJ databases">
        <authorList>
            <person name="El-Sayed N."/>
            <person name="Caler E."/>
            <person name="Inman J."/>
            <person name="Amedeo P."/>
            <person name="Hass B."/>
            <person name="Wortman J."/>
        </authorList>
    </citation>
    <scope>NUCLEOTIDE SEQUENCE [LARGE SCALE GENOMIC DNA]</scope>
    <source>
        <strain evidence="8">ATCC 50983 / TXsc</strain>
    </source>
</reference>
<dbReference type="GO" id="GO:0000139">
    <property type="term" value="C:Golgi membrane"/>
    <property type="evidence" value="ECO:0007669"/>
    <property type="project" value="TreeGrafter"/>
</dbReference>
<evidence type="ECO:0000256" key="3">
    <source>
        <dbReference type="ARBA" id="ARBA00022692"/>
    </source>
</evidence>
<dbReference type="GO" id="GO:0006890">
    <property type="term" value="P:retrograde vesicle-mediated transport, Golgi to endoplasmic reticulum"/>
    <property type="evidence" value="ECO:0007669"/>
    <property type="project" value="TreeGrafter"/>
</dbReference>
<dbReference type="InterPro" id="IPR004932">
    <property type="entry name" value="Rer1"/>
</dbReference>
<dbReference type="InParanoid" id="C5LLU2"/>
<evidence type="ECO:0000313" key="7">
    <source>
        <dbReference type="EMBL" id="EER02314.1"/>
    </source>
</evidence>
<keyword evidence="4 6" id="KW-1133">Transmembrane helix</keyword>
<accession>C5LLU2</accession>
<feature type="transmembrane region" description="Helical" evidence="6">
    <location>
        <begin position="66"/>
        <end position="82"/>
    </location>
</feature>
<evidence type="ECO:0000256" key="6">
    <source>
        <dbReference type="SAM" id="Phobius"/>
    </source>
</evidence>
<keyword evidence="3 6" id="KW-0812">Transmembrane</keyword>
<dbReference type="Pfam" id="PF03248">
    <property type="entry name" value="Rer1"/>
    <property type="match status" value="1"/>
</dbReference>
<dbReference type="OMA" id="IDKWIMH"/>
<protein>
    <submittedName>
        <fullName evidence="7">RER1 protein, putative</fullName>
    </submittedName>
</protein>
<evidence type="ECO:0000256" key="2">
    <source>
        <dbReference type="ARBA" id="ARBA00006070"/>
    </source>
</evidence>
<evidence type="ECO:0000256" key="5">
    <source>
        <dbReference type="ARBA" id="ARBA00023136"/>
    </source>
</evidence>
<organism evidence="8">
    <name type="scientific">Perkinsus marinus (strain ATCC 50983 / TXsc)</name>
    <dbReference type="NCBI Taxonomy" id="423536"/>
    <lineage>
        <taxon>Eukaryota</taxon>
        <taxon>Sar</taxon>
        <taxon>Alveolata</taxon>
        <taxon>Perkinsozoa</taxon>
        <taxon>Perkinsea</taxon>
        <taxon>Perkinsida</taxon>
        <taxon>Perkinsidae</taxon>
        <taxon>Perkinsus</taxon>
    </lineage>
</organism>
<dbReference type="OrthoDB" id="448250at2759"/>
<gene>
    <name evidence="7" type="ORF">Pmar_PMAR006636</name>
</gene>
<dbReference type="GO" id="GO:0006621">
    <property type="term" value="P:protein retention in ER lumen"/>
    <property type="evidence" value="ECO:0007669"/>
    <property type="project" value="TreeGrafter"/>
</dbReference>
<dbReference type="PANTHER" id="PTHR10743">
    <property type="entry name" value="PROTEIN RER1"/>
    <property type="match status" value="1"/>
</dbReference>
<keyword evidence="5 6" id="KW-0472">Membrane</keyword>
<sequence length="208" mass="24914">MSDNRISFTQEGDSMSPVRAAIRVKLLNFWRPEIVRPSFPVRTARGLSRMYTYYLEKTTIWSKSRWLAFLTACVLYGIRVYLLQGFYIITYAWSIYLLNLFIGFISPQVDDEDSNSPVLPTRDSDEFRPFQRRLPEFVFWKRAMQATVISITMTFFPFFDLPVFWPILLMYFIMLFTLTMKQQIKHMIKRRYVPWSHGKKSYKGKEMK</sequence>
<proteinExistence type="inferred from homology"/>
<dbReference type="FunCoup" id="C5LLU2">
    <property type="interactions" value="862"/>
</dbReference>
<evidence type="ECO:0000256" key="4">
    <source>
        <dbReference type="ARBA" id="ARBA00022989"/>
    </source>
</evidence>
<feature type="transmembrane region" description="Helical" evidence="6">
    <location>
        <begin position="163"/>
        <end position="180"/>
    </location>
</feature>